<organism evidence="3">
    <name type="scientific">Fusarium oxysporum (strain Fo5176)</name>
    <name type="common">Fusarium vascular wilt</name>
    <dbReference type="NCBI Taxonomy" id="660025"/>
    <lineage>
        <taxon>Eukaryota</taxon>
        <taxon>Fungi</taxon>
        <taxon>Dikarya</taxon>
        <taxon>Ascomycota</taxon>
        <taxon>Pezizomycotina</taxon>
        <taxon>Sordariomycetes</taxon>
        <taxon>Hypocreomycetidae</taxon>
        <taxon>Hypocreales</taxon>
        <taxon>Nectriaceae</taxon>
        <taxon>Fusarium</taxon>
        <taxon>Fusarium oxysporum species complex</taxon>
    </lineage>
</organism>
<accession>F9FZW6</accession>
<dbReference type="EMBL" id="AFQF01002968">
    <property type="protein sequence ID" value="EGU77541.1"/>
    <property type="molecule type" value="Genomic_DNA"/>
</dbReference>
<comment type="caution">
    <text evidence="3">The sequence shown here is derived from an EMBL/GenBank/DDBJ whole genome shotgun (WGS) entry which is preliminary data.</text>
</comment>
<feature type="region of interest" description="Disordered" evidence="1">
    <location>
        <begin position="440"/>
        <end position="483"/>
    </location>
</feature>
<evidence type="ECO:0000313" key="3">
    <source>
        <dbReference type="EMBL" id="EGU77541.1"/>
    </source>
</evidence>
<dbReference type="PROSITE" id="PS00028">
    <property type="entry name" value="ZINC_FINGER_C2H2_1"/>
    <property type="match status" value="1"/>
</dbReference>
<feature type="domain" description="C2H2-type" evidence="2">
    <location>
        <begin position="102"/>
        <end position="123"/>
    </location>
</feature>
<sequence>MASNLQSESCGAIHPYVILSTYRFLVCRVCGFASVADEVATHLRTRHRDIQPQHRQDLVEKIKQIPDIFRSRDEIRRYLQYPTDLIQPIPYLAPPEPDGLKCRACGHIVRRIQKIQKHCAEKHEWINPRGRGRPAPNCHTSADELPWEEHIACQRFFPSGEGSKWFQVNTQAKGRAGRSKVKSSTKKPQGTPYVLTSEASAHLQQVIDREGRYREALGQPRSTTNDTGTDTFAATSLWLDRTQWPSIYRGSRRDVLRALIRLPDRHSLNADYILGQGSSEGVPNLISPREDEQKISCIMRALDSVIDRCEDTVRCTSHNLRCWLLSSRLQSRREIAFSLVAEKSSEIKYRRIQKQFLAFIMRIYRMPGDSRREMMNVKIKPEISTQLDRIWEHDIWNYLDVSKGDWPVLERRGSRLIGTHSGPMGGQSTDVPLSIRAYQGSDGKEGAEDGEIDDENVEAWELEDEDEDDDEDDYDDSGYYDDDADGYTAGTHQDVFSDESGDFSAFAFDQFLELLFQLCIMLSTESFLNGQPSSTLLMYFSGILGFSADCQRFQLARQYCSKLSAMIYIQRILFLEQALPLRGYRFIGIPQRPEARHFECFDKVRAKYMVLGSQYPLAELISLRDFGRNVARTEPPSMLFHWSNDGEIVSHATLQVTMNDFRKLPDYFITQAEALCDGLMFGMHPNIDLMKVKDNIASSKSGYSFIKCIENGLESAYLELLVHAYTAGRNGLARDGIWRWQAVTAYLKQVNKMEEQLAGGLYTACGQTPRIRELLSLEYENGPNTSCGIYAWGGYMVYIIRHHKAKRLTNREFYVVRFLPARLGHVLFKYLVYIRRVADLLRREQLNTDGRAQQCHQIRLLFQNNGRPWPTSRLTDIVTKATLELWRQKINVRMYRQLAIAVTEKHVREVYTPFNRHDDCSDDADINAILAWQSGHRLLQRGITYGLDGAYPSRLQPSLLRCYEWASVRWHEFLRQSSKNVPLVPEESPSPKSSSISEKRPITEVVTDHILPMDEAHAAKRQKGSGPLMTSSEEDLQSLSKEGRQDRQDQVLPAICSEVPLEAVDDRNRHFAITDGVLHALDEPRILICLLCRYAVRPGRGIEAHFRNMHKYTGDKLKGILSFCDKQGFQDPTKVPVPENGSKAIPQLPELGGFSCNYCEFLSINKSNIRHHRNQCKHWDIKVNDQGWKHVRLQRFVTGSSVRSEPVQRSAYLICEAAIKPEADKVEHHYRNCHETVGEQLQAVIAFAASFSPSGCRPRTLQDSTDESIQLQPDRSVPIPGLRTYKGFSCRSGSCRFLTRNKSNLSTHETRNRHRTQVVEGERGRGYWIVDPVRGADGDSSPATQHVDEAVAGDTLLLQTVRACEKDLKKAEMERQRQVEAPGGVDTESRWVQFMKWSAHLKQRDKPTLYQAGLSPASAAAEQRMWPRERREANQRL</sequence>
<proteinExistence type="predicted"/>
<dbReference type="OrthoDB" id="4845846at2759"/>
<gene>
    <name evidence="3" type="ORF">FOXB_11948</name>
</gene>
<feature type="compositionally biased region" description="Basic residues" evidence="1">
    <location>
        <begin position="175"/>
        <end position="185"/>
    </location>
</feature>
<feature type="compositionally biased region" description="Acidic residues" evidence="1">
    <location>
        <begin position="448"/>
        <end position="483"/>
    </location>
</feature>
<evidence type="ECO:0000256" key="1">
    <source>
        <dbReference type="SAM" id="MobiDB-lite"/>
    </source>
</evidence>
<feature type="region of interest" description="Disordered" evidence="1">
    <location>
        <begin position="1018"/>
        <end position="1048"/>
    </location>
</feature>
<dbReference type="SMART" id="SM00355">
    <property type="entry name" value="ZnF_C2H2"/>
    <property type="match status" value="5"/>
</dbReference>
<name>F9FZW6_FUSOF</name>
<protein>
    <recommendedName>
        <fullName evidence="2">C2H2-type domain-containing protein</fullName>
    </recommendedName>
</protein>
<reference evidence="3" key="1">
    <citation type="journal article" date="2012" name="Mol. Plant Microbe Interact.">
        <title>A highly conserved effector in Fusarium oxysporum is required for full virulence on Arabidopsis.</title>
        <authorList>
            <person name="Thatcher L.F."/>
            <person name="Gardiner D.M."/>
            <person name="Kazan K."/>
            <person name="Manners J."/>
        </authorList>
    </citation>
    <scope>NUCLEOTIDE SEQUENCE [LARGE SCALE GENOMIC DNA]</scope>
    <source>
        <strain evidence="3">Fo5176</strain>
    </source>
</reference>
<dbReference type="Pfam" id="PF12013">
    <property type="entry name" value="OrsD"/>
    <property type="match status" value="3"/>
</dbReference>
<feature type="non-terminal residue" evidence="3">
    <location>
        <position position="1437"/>
    </location>
</feature>
<feature type="region of interest" description="Disordered" evidence="1">
    <location>
        <begin position="980"/>
        <end position="1001"/>
    </location>
</feature>
<feature type="region of interest" description="Disordered" evidence="1">
    <location>
        <begin position="1408"/>
        <end position="1437"/>
    </location>
</feature>
<dbReference type="InterPro" id="IPR013087">
    <property type="entry name" value="Znf_C2H2_type"/>
</dbReference>
<feature type="compositionally biased region" description="Low complexity" evidence="1">
    <location>
        <begin position="985"/>
        <end position="996"/>
    </location>
</feature>
<feature type="region of interest" description="Disordered" evidence="1">
    <location>
        <begin position="171"/>
        <end position="192"/>
    </location>
</feature>
<dbReference type="InterPro" id="IPR022698">
    <property type="entry name" value="OrsD"/>
</dbReference>
<feature type="compositionally biased region" description="Basic and acidic residues" evidence="1">
    <location>
        <begin position="1425"/>
        <end position="1437"/>
    </location>
</feature>
<evidence type="ECO:0000259" key="2">
    <source>
        <dbReference type="PROSITE" id="PS00028"/>
    </source>
</evidence>
<dbReference type="STRING" id="660025.F9FZW6"/>